<reference evidence="3" key="1">
    <citation type="journal article" date="2021" name="Proc. Natl. Acad. Sci. U.S.A.">
        <title>A Catalog of Tens of Thousands of Viruses from Human Metagenomes Reveals Hidden Associations with Chronic Diseases.</title>
        <authorList>
            <person name="Tisza M.J."/>
            <person name="Buck C.B."/>
        </authorList>
    </citation>
    <scope>NUCLEOTIDE SEQUENCE</scope>
    <source>
        <strain evidence="3">CtuoI59</strain>
    </source>
</reference>
<keyword evidence="1" id="KW-0472">Membrane</keyword>
<dbReference type="Gene3D" id="1.10.260.40">
    <property type="entry name" value="lambda repressor-like DNA-binding domains"/>
    <property type="match status" value="1"/>
</dbReference>
<feature type="domain" description="HTH cro/C1-type" evidence="2">
    <location>
        <begin position="2"/>
        <end position="52"/>
    </location>
</feature>
<dbReference type="SMART" id="SM00530">
    <property type="entry name" value="HTH_XRE"/>
    <property type="match status" value="1"/>
</dbReference>
<protein>
    <submittedName>
        <fullName evidence="3">Helix-turn-helix XRE-family like protein</fullName>
    </submittedName>
</protein>
<dbReference type="PROSITE" id="PS50943">
    <property type="entry name" value="HTH_CROC1"/>
    <property type="match status" value="1"/>
</dbReference>
<evidence type="ECO:0000256" key="1">
    <source>
        <dbReference type="SAM" id="Phobius"/>
    </source>
</evidence>
<dbReference type="CDD" id="cd00093">
    <property type="entry name" value="HTH_XRE"/>
    <property type="match status" value="1"/>
</dbReference>
<dbReference type="InterPro" id="IPR001387">
    <property type="entry name" value="Cro/C1-type_HTH"/>
</dbReference>
<keyword evidence="1" id="KW-0812">Transmembrane</keyword>
<accession>A0A8S5RQM3</accession>
<dbReference type="InterPro" id="IPR010982">
    <property type="entry name" value="Lambda_DNA-bd_dom_sf"/>
</dbReference>
<dbReference type="Pfam" id="PF01381">
    <property type="entry name" value="HTH_3"/>
    <property type="match status" value="1"/>
</dbReference>
<proteinExistence type="predicted"/>
<name>A0A8S5RQM3_9CAUD</name>
<organism evidence="3">
    <name type="scientific">Ackermannviridae sp</name>
    <dbReference type="NCBI Taxonomy" id="2831612"/>
    <lineage>
        <taxon>Viruses</taxon>
        <taxon>Duplodnaviria</taxon>
        <taxon>Heunggongvirae</taxon>
        <taxon>Uroviricota</taxon>
        <taxon>Caudoviricetes</taxon>
        <taxon>Pantevenvirales</taxon>
        <taxon>Ackermannviridae</taxon>
    </lineage>
</organism>
<evidence type="ECO:0000259" key="2">
    <source>
        <dbReference type="PROSITE" id="PS50943"/>
    </source>
</evidence>
<keyword evidence="1" id="KW-1133">Transmembrane helix</keyword>
<evidence type="ECO:0000313" key="3">
    <source>
        <dbReference type="EMBL" id="DAE46905.1"/>
    </source>
</evidence>
<dbReference type="EMBL" id="BK033130">
    <property type="protein sequence ID" value="DAE46905.1"/>
    <property type="molecule type" value="Genomic_DNA"/>
</dbReference>
<sequence>MERENMTQAELVKLTDIPQGTLSKILNGSTDCPSFANIAAIVKALHGSLDVMAGIVDEPNDSPVTMSERELYEKLITDKERQMRSINGMLEQKQQWLRKMWGALILTIVIIGTIMIIDVSIGSVGFVRY</sequence>
<dbReference type="GO" id="GO:0003677">
    <property type="term" value="F:DNA binding"/>
    <property type="evidence" value="ECO:0007669"/>
    <property type="project" value="InterPro"/>
</dbReference>
<feature type="transmembrane region" description="Helical" evidence="1">
    <location>
        <begin position="101"/>
        <end position="127"/>
    </location>
</feature>
<dbReference type="SUPFAM" id="SSF47413">
    <property type="entry name" value="lambda repressor-like DNA-binding domains"/>
    <property type="match status" value="1"/>
</dbReference>